<dbReference type="InterPro" id="IPR003599">
    <property type="entry name" value="Ig_sub"/>
</dbReference>
<dbReference type="GO" id="GO:0007157">
    <property type="term" value="P:heterophilic cell-cell adhesion via plasma membrane cell adhesion molecules"/>
    <property type="evidence" value="ECO:0007669"/>
    <property type="project" value="TreeGrafter"/>
</dbReference>
<evidence type="ECO:0000256" key="1">
    <source>
        <dbReference type="ARBA" id="ARBA00004370"/>
    </source>
</evidence>
<keyword evidence="5" id="KW-1015">Disulfide bond</keyword>
<sequence>FFCCTCRVIVLEAQRLQVQPEVTGYLGLDVTLLCQFIQGPEEADISQVQWNLLPPEGKKITIAVFKSQTEVLLFESPLKERVEISEQSLIIRNVEMSDAGLYTCTVTTFPIGLFEKSTNLIVQGEYSNKKLKITQTLLF</sequence>
<organism evidence="8 9">
    <name type="scientific">Monopterus albus</name>
    <name type="common">Swamp eel</name>
    <dbReference type="NCBI Taxonomy" id="43700"/>
    <lineage>
        <taxon>Eukaryota</taxon>
        <taxon>Metazoa</taxon>
        <taxon>Chordata</taxon>
        <taxon>Craniata</taxon>
        <taxon>Vertebrata</taxon>
        <taxon>Euteleostomi</taxon>
        <taxon>Actinopterygii</taxon>
        <taxon>Neopterygii</taxon>
        <taxon>Teleostei</taxon>
        <taxon>Neoteleostei</taxon>
        <taxon>Acanthomorphata</taxon>
        <taxon>Anabantaria</taxon>
        <taxon>Synbranchiformes</taxon>
        <taxon>Synbranchidae</taxon>
        <taxon>Monopterus</taxon>
    </lineage>
</organism>
<dbReference type="SUPFAM" id="SSF48726">
    <property type="entry name" value="Immunoglobulin"/>
    <property type="match status" value="1"/>
</dbReference>
<dbReference type="Proteomes" id="UP000261600">
    <property type="component" value="Unplaced"/>
</dbReference>
<dbReference type="InterPro" id="IPR051427">
    <property type="entry name" value="Nectin/Nectin-like"/>
</dbReference>
<dbReference type="SMART" id="SM00409">
    <property type="entry name" value="IG"/>
    <property type="match status" value="1"/>
</dbReference>
<feature type="domain" description="Ig-like" evidence="7">
    <location>
        <begin position="27"/>
        <end position="121"/>
    </location>
</feature>
<comment type="subcellular location">
    <subcellularLocation>
        <location evidence="1">Membrane</location>
    </subcellularLocation>
</comment>
<dbReference type="InterPro" id="IPR007110">
    <property type="entry name" value="Ig-like_dom"/>
</dbReference>
<accession>A0A3Q3KRD7</accession>
<dbReference type="Ensembl" id="ENSMALT00000033347.1">
    <property type="protein sequence ID" value="ENSMALP00000032786.1"/>
    <property type="gene ID" value="ENSMALG00000022548.1"/>
</dbReference>
<keyword evidence="4" id="KW-0472">Membrane</keyword>
<dbReference type="STRING" id="43700.ENSMALP00000032786"/>
<dbReference type="SMART" id="SM00406">
    <property type="entry name" value="IGv"/>
    <property type="match status" value="1"/>
</dbReference>
<keyword evidence="9" id="KW-1185">Reference proteome</keyword>
<dbReference type="InterPro" id="IPR036179">
    <property type="entry name" value="Ig-like_dom_sf"/>
</dbReference>
<evidence type="ECO:0000313" key="9">
    <source>
        <dbReference type="Proteomes" id="UP000261600"/>
    </source>
</evidence>
<dbReference type="InterPro" id="IPR013106">
    <property type="entry name" value="Ig_V-set"/>
</dbReference>
<reference evidence="8" key="1">
    <citation type="submission" date="2025-08" db="UniProtKB">
        <authorList>
            <consortium name="Ensembl"/>
        </authorList>
    </citation>
    <scope>IDENTIFICATION</scope>
</reference>
<keyword evidence="6" id="KW-0325">Glycoprotein</keyword>
<dbReference type="AlphaFoldDB" id="A0A3Q3KRD7"/>
<evidence type="ECO:0000256" key="3">
    <source>
        <dbReference type="ARBA" id="ARBA00022737"/>
    </source>
</evidence>
<keyword evidence="2" id="KW-0732">Signal</keyword>
<dbReference type="InterPro" id="IPR013783">
    <property type="entry name" value="Ig-like_fold"/>
</dbReference>
<keyword evidence="3" id="KW-0677">Repeat</keyword>
<evidence type="ECO:0000256" key="2">
    <source>
        <dbReference type="ARBA" id="ARBA00022729"/>
    </source>
</evidence>
<dbReference type="GO" id="GO:0005912">
    <property type="term" value="C:adherens junction"/>
    <property type="evidence" value="ECO:0007669"/>
    <property type="project" value="TreeGrafter"/>
</dbReference>
<dbReference type="Gene3D" id="2.60.40.10">
    <property type="entry name" value="Immunoglobulins"/>
    <property type="match status" value="1"/>
</dbReference>
<dbReference type="PROSITE" id="PS50835">
    <property type="entry name" value="IG_LIKE"/>
    <property type="match status" value="1"/>
</dbReference>
<evidence type="ECO:0000259" key="7">
    <source>
        <dbReference type="PROSITE" id="PS50835"/>
    </source>
</evidence>
<reference evidence="8" key="2">
    <citation type="submission" date="2025-09" db="UniProtKB">
        <authorList>
            <consortium name="Ensembl"/>
        </authorList>
    </citation>
    <scope>IDENTIFICATION</scope>
</reference>
<dbReference type="Pfam" id="PF07686">
    <property type="entry name" value="V-set"/>
    <property type="match status" value="1"/>
</dbReference>
<evidence type="ECO:0000256" key="6">
    <source>
        <dbReference type="ARBA" id="ARBA00023180"/>
    </source>
</evidence>
<evidence type="ECO:0000313" key="8">
    <source>
        <dbReference type="Ensembl" id="ENSMALP00000032786.1"/>
    </source>
</evidence>
<proteinExistence type="predicted"/>
<dbReference type="PANTHER" id="PTHR23277">
    <property type="entry name" value="NECTIN-RELATED"/>
    <property type="match status" value="1"/>
</dbReference>
<name>A0A3Q3KRD7_MONAL</name>
<dbReference type="GO" id="GO:0016020">
    <property type="term" value="C:membrane"/>
    <property type="evidence" value="ECO:0007669"/>
    <property type="project" value="UniProtKB-SubCell"/>
</dbReference>
<protein>
    <recommendedName>
        <fullName evidence="7">Ig-like domain-containing protein</fullName>
    </recommendedName>
</protein>
<dbReference type="PANTHER" id="PTHR23277:SF109">
    <property type="entry name" value="POLIOVIRUS RECEPTOR"/>
    <property type="match status" value="1"/>
</dbReference>
<evidence type="ECO:0000256" key="5">
    <source>
        <dbReference type="ARBA" id="ARBA00023157"/>
    </source>
</evidence>
<evidence type="ECO:0000256" key="4">
    <source>
        <dbReference type="ARBA" id="ARBA00023136"/>
    </source>
</evidence>
<dbReference type="GO" id="GO:0007156">
    <property type="term" value="P:homophilic cell adhesion via plasma membrane adhesion molecules"/>
    <property type="evidence" value="ECO:0007669"/>
    <property type="project" value="TreeGrafter"/>
</dbReference>